<feature type="transmembrane region" description="Helical" evidence="6">
    <location>
        <begin position="259"/>
        <end position="278"/>
    </location>
</feature>
<evidence type="ECO:0000313" key="9">
    <source>
        <dbReference type="Proteomes" id="UP000325466"/>
    </source>
</evidence>
<gene>
    <name evidence="8" type="ORF">RAJCM14343_4042</name>
</gene>
<evidence type="ECO:0000256" key="3">
    <source>
        <dbReference type="ARBA" id="ARBA00022989"/>
    </source>
</evidence>
<feature type="transmembrane region" description="Helical" evidence="6">
    <location>
        <begin position="144"/>
        <end position="165"/>
    </location>
</feature>
<organism evidence="8 9">
    <name type="scientific">Rhodococcus aetherivorans</name>
    <dbReference type="NCBI Taxonomy" id="191292"/>
    <lineage>
        <taxon>Bacteria</taxon>
        <taxon>Bacillati</taxon>
        <taxon>Actinomycetota</taxon>
        <taxon>Actinomycetes</taxon>
        <taxon>Mycobacteriales</taxon>
        <taxon>Nocardiaceae</taxon>
        <taxon>Rhodococcus</taxon>
    </lineage>
</organism>
<comment type="similarity">
    <text evidence="6">Belongs to the ABC-2 integral membrane protein family.</text>
</comment>
<dbReference type="PANTHER" id="PTHR43027">
    <property type="entry name" value="DOXORUBICIN RESISTANCE ABC TRANSPORTER PERMEASE PROTEIN DRRC-RELATED"/>
    <property type="match status" value="1"/>
</dbReference>
<reference evidence="8 9" key="1">
    <citation type="journal article" date="2018" name="Biodegradation">
        <title>1,4-Dioxane degradation characteristics of Rhodococcus aetherivorans JCM 14343.</title>
        <authorList>
            <person name="Inoue D."/>
            <person name="Tsunoda T."/>
            <person name="Yamamoto N."/>
            <person name="Ike M."/>
            <person name="Sei K."/>
        </authorList>
    </citation>
    <scope>NUCLEOTIDE SEQUENCE [LARGE SCALE GENOMIC DNA]</scope>
    <source>
        <strain evidence="8 9">JCM 14343</strain>
    </source>
</reference>
<evidence type="ECO:0000256" key="6">
    <source>
        <dbReference type="RuleBase" id="RU361157"/>
    </source>
</evidence>
<dbReference type="PROSITE" id="PS51012">
    <property type="entry name" value="ABC_TM2"/>
    <property type="match status" value="1"/>
</dbReference>
<feature type="transmembrane region" description="Helical" evidence="6">
    <location>
        <begin position="205"/>
        <end position="226"/>
    </location>
</feature>
<dbReference type="InterPro" id="IPR013525">
    <property type="entry name" value="ABC2_TM"/>
</dbReference>
<keyword evidence="2 6" id="KW-0812">Transmembrane</keyword>
<dbReference type="InterPro" id="IPR047817">
    <property type="entry name" value="ABC2_TM_bact-type"/>
</dbReference>
<dbReference type="PANTHER" id="PTHR43027:SF1">
    <property type="entry name" value="DOXORUBICIN RESISTANCE ABC TRANSPORTER PERMEASE PROTEIN DRRC-RELATED"/>
    <property type="match status" value="1"/>
</dbReference>
<feature type="transmembrane region" description="Helical" evidence="6">
    <location>
        <begin position="171"/>
        <end position="193"/>
    </location>
</feature>
<sequence>MKKQPEQSVPRSRFDAGHMFDFPSPNAARSESSARALLEHSFVQCKRLLLRWSRDPATMIQALLYPALTLVMFRLVLGDSVSAATGQPAIYGNVPLIALVGAMFGSVVSAVGLKLERKSGLLSRFWTLPVHRASGLVGRMLAEAVRVFATTVLIVAVGMLLGFRFNQGLPAAVAMMLVPVLFGMGFAVMVTALATISGDAPLVELVSILCTLLMFFNSGFVPVFAYPTWLQPIVQYQPMSCAVDAMRGLSLGGPVLEPLLQTTAWSLGLIAIFLYPAIRGYRRAAATG</sequence>
<dbReference type="PIRSF" id="PIRSF006648">
    <property type="entry name" value="DrrB"/>
    <property type="match status" value="1"/>
</dbReference>
<proteinExistence type="inferred from homology"/>
<keyword evidence="9" id="KW-1185">Reference proteome</keyword>
<feature type="transmembrane region" description="Helical" evidence="6">
    <location>
        <begin position="57"/>
        <end position="77"/>
    </location>
</feature>
<comment type="subcellular location">
    <subcellularLocation>
        <location evidence="6">Cell membrane</location>
        <topology evidence="6">Multi-pass membrane protein</topology>
    </subcellularLocation>
    <subcellularLocation>
        <location evidence="1">Membrane</location>
        <topology evidence="1">Multi-pass membrane protein</topology>
    </subcellularLocation>
</comment>
<keyword evidence="4 6" id="KW-0472">Membrane</keyword>
<dbReference type="InterPro" id="IPR000412">
    <property type="entry name" value="ABC_2_transport"/>
</dbReference>
<keyword evidence="5" id="KW-0046">Antibiotic resistance</keyword>
<evidence type="ECO:0000259" key="7">
    <source>
        <dbReference type="PROSITE" id="PS51012"/>
    </source>
</evidence>
<evidence type="ECO:0000256" key="2">
    <source>
        <dbReference type="ARBA" id="ARBA00022692"/>
    </source>
</evidence>
<dbReference type="Pfam" id="PF01061">
    <property type="entry name" value="ABC2_membrane"/>
    <property type="match status" value="1"/>
</dbReference>
<dbReference type="EMBL" id="BLAH01000100">
    <property type="protein sequence ID" value="GES38776.1"/>
    <property type="molecule type" value="Genomic_DNA"/>
</dbReference>
<evidence type="ECO:0000256" key="5">
    <source>
        <dbReference type="ARBA" id="ARBA00023251"/>
    </source>
</evidence>
<feature type="domain" description="ABC transmembrane type-2" evidence="7">
    <location>
        <begin position="57"/>
        <end position="284"/>
    </location>
</feature>
<protein>
    <recommendedName>
        <fullName evidence="6">Transport permease protein</fullName>
    </recommendedName>
</protein>
<feature type="transmembrane region" description="Helical" evidence="6">
    <location>
        <begin position="89"/>
        <end position="113"/>
    </location>
</feature>
<dbReference type="InterPro" id="IPR052902">
    <property type="entry name" value="ABC-2_transporter"/>
</dbReference>
<evidence type="ECO:0000313" key="8">
    <source>
        <dbReference type="EMBL" id="GES38776.1"/>
    </source>
</evidence>
<comment type="caution">
    <text evidence="8">The sequence shown here is derived from an EMBL/GenBank/DDBJ whole genome shotgun (WGS) entry which is preliminary data.</text>
</comment>
<accession>A0ABQ0YQP8</accession>
<keyword evidence="6" id="KW-0813">Transport</keyword>
<evidence type="ECO:0000256" key="1">
    <source>
        <dbReference type="ARBA" id="ARBA00004141"/>
    </source>
</evidence>
<keyword evidence="6" id="KW-1003">Cell membrane</keyword>
<dbReference type="Proteomes" id="UP000325466">
    <property type="component" value="Unassembled WGS sequence"/>
</dbReference>
<keyword evidence="3 6" id="KW-1133">Transmembrane helix</keyword>
<evidence type="ECO:0000256" key="4">
    <source>
        <dbReference type="ARBA" id="ARBA00023136"/>
    </source>
</evidence>
<name>A0ABQ0YQP8_9NOCA</name>